<organism evidence="1 2">
    <name type="scientific">Blastococcus tunisiensis</name>
    <dbReference type="NCBI Taxonomy" id="1798228"/>
    <lineage>
        <taxon>Bacteria</taxon>
        <taxon>Bacillati</taxon>
        <taxon>Actinomycetota</taxon>
        <taxon>Actinomycetes</taxon>
        <taxon>Geodermatophilales</taxon>
        <taxon>Geodermatophilaceae</taxon>
        <taxon>Blastococcus</taxon>
    </lineage>
</organism>
<dbReference type="AlphaFoldDB" id="A0A1I2K340"/>
<dbReference type="Proteomes" id="UP000198589">
    <property type="component" value="Unassembled WGS sequence"/>
</dbReference>
<keyword evidence="2" id="KW-1185">Reference proteome</keyword>
<name>A0A1I2K340_9ACTN</name>
<reference evidence="2" key="1">
    <citation type="submission" date="2016-10" db="EMBL/GenBank/DDBJ databases">
        <authorList>
            <person name="Varghese N."/>
            <person name="Submissions S."/>
        </authorList>
    </citation>
    <scope>NUCLEOTIDE SEQUENCE [LARGE SCALE GENOMIC DNA]</scope>
    <source>
        <strain evidence="2">DSM 46838</strain>
    </source>
</reference>
<dbReference type="Pfam" id="PF11209">
    <property type="entry name" value="LmeA"/>
    <property type="match status" value="1"/>
</dbReference>
<sequence>MRVARPKVVAVVLAVVLGLLLLVDRLAVGLAEGQVAGQLAEQEAVQGTPEVDIRGFPFLTQALGGRYDDVRITLTAAQLGQPDGTRAEITLHGVQVPFSSVLAGSVQEVPVERVDGTATLSYALLSDELGSDTELAREGDGLRITRTVELLGRELPLIADGQVTLDGDVLVVDVDEASGAGIDVPDFLLDRAVDLMDLRYEVPELPFGLQLTGVSPADGGVVIRVEGTDTVLRALE</sequence>
<evidence type="ECO:0000313" key="1">
    <source>
        <dbReference type="EMBL" id="SFF59336.1"/>
    </source>
</evidence>
<dbReference type="InterPro" id="IPR021373">
    <property type="entry name" value="DUF2993"/>
</dbReference>
<dbReference type="STRING" id="1798228.SAMN05216574_11864"/>
<dbReference type="EMBL" id="FOND01000018">
    <property type="protein sequence ID" value="SFF59336.1"/>
    <property type="molecule type" value="Genomic_DNA"/>
</dbReference>
<dbReference type="OrthoDB" id="3215846at2"/>
<proteinExistence type="predicted"/>
<protein>
    <recommendedName>
        <fullName evidence="3">DUF2993 domain-containing protein</fullName>
    </recommendedName>
</protein>
<gene>
    <name evidence="1" type="ORF">SAMN05216574_11864</name>
</gene>
<evidence type="ECO:0008006" key="3">
    <source>
        <dbReference type="Google" id="ProtNLM"/>
    </source>
</evidence>
<evidence type="ECO:0000313" key="2">
    <source>
        <dbReference type="Proteomes" id="UP000198589"/>
    </source>
</evidence>
<accession>A0A1I2K340</accession>
<dbReference type="RefSeq" id="WP_092202330.1">
    <property type="nucleotide sequence ID" value="NZ_FOND01000018.1"/>
</dbReference>